<accession>A0A8H3MIP3</accession>
<name>A0A8H3MIP3_9GLOM</name>
<dbReference type="Gene3D" id="1.25.10.10">
    <property type="entry name" value="Leucine-rich Repeat Variant"/>
    <property type="match status" value="1"/>
</dbReference>
<dbReference type="SUPFAM" id="SSF48371">
    <property type="entry name" value="ARM repeat"/>
    <property type="match status" value="1"/>
</dbReference>
<evidence type="ECO:0000256" key="1">
    <source>
        <dbReference type="ARBA" id="ARBA00004308"/>
    </source>
</evidence>
<reference evidence="6" key="1">
    <citation type="submission" date="2019-10" db="EMBL/GenBank/DDBJ databases">
        <title>Conservation and host-specific expression of non-tandemly repeated heterogenous ribosome RNA gene in arbuscular mycorrhizal fungi.</title>
        <authorList>
            <person name="Maeda T."/>
            <person name="Kobayashi Y."/>
            <person name="Nakagawa T."/>
            <person name="Ezawa T."/>
            <person name="Yamaguchi K."/>
            <person name="Bino T."/>
            <person name="Nishimoto Y."/>
            <person name="Shigenobu S."/>
            <person name="Kawaguchi M."/>
        </authorList>
    </citation>
    <scope>NUCLEOTIDE SEQUENCE</scope>
    <source>
        <strain evidence="6">HR1</strain>
    </source>
</reference>
<dbReference type="OrthoDB" id="28053at2759"/>
<proteinExistence type="predicted"/>
<keyword evidence="3" id="KW-0653">Protein transport</keyword>
<dbReference type="InterPro" id="IPR002553">
    <property type="entry name" value="Clathrin/coatomer_adapt-like_N"/>
</dbReference>
<keyword evidence="4" id="KW-0472">Membrane</keyword>
<dbReference type="InterPro" id="IPR011989">
    <property type="entry name" value="ARM-like"/>
</dbReference>
<dbReference type="Proteomes" id="UP000615446">
    <property type="component" value="Unassembled WGS sequence"/>
</dbReference>
<keyword evidence="2" id="KW-0813">Transport</keyword>
<dbReference type="GO" id="GO:0006886">
    <property type="term" value="P:intracellular protein transport"/>
    <property type="evidence" value="ECO:0007669"/>
    <property type="project" value="InterPro"/>
</dbReference>
<organism evidence="6 7">
    <name type="scientific">Rhizophagus clarus</name>
    <dbReference type="NCBI Taxonomy" id="94130"/>
    <lineage>
        <taxon>Eukaryota</taxon>
        <taxon>Fungi</taxon>
        <taxon>Fungi incertae sedis</taxon>
        <taxon>Mucoromycota</taxon>
        <taxon>Glomeromycotina</taxon>
        <taxon>Glomeromycetes</taxon>
        <taxon>Glomerales</taxon>
        <taxon>Glomeraceae</taxon>
        <taxon>Rhizophagus</taxon>
    </lineage>
</organism>
<dbReference type="AlphaFoldDB" id="A0A8H3MIP3"/>
<comment type="subcellular location">
    <subcellularLocation>
        <location evidence="1">Endomembrane system</location>
    </subcellularLocation>
</comment>
<dbReference type="GO" id="GO:0030117">
    <property type="term" value="C:membrane coat"/>
    <property type="evidence" value="ECO:0007669"/>
    <property type="project" value="InterPro"/>
</dbReference>
<protein>
    <submittedName>
        <fullName evidence="6">AP-1 complex subunit gamma-1</fullName>
    </submittedName>
</protein>
<sequence length="222" mass="24921">MLGYPTHFGQIECLKLIASNRFADKRLGYLGIMLLLDENQEVLTLVTNSLKNDMNHSNMYIVGLSLCTLGNISSPEMARDLCAEVEKLLGSSNVYIRKKAALCAMRIIRKVPELQENFLSRAKSLLSDRNHGVLLTATTLITEICPIVSSSLGKLGFCWILDYINVGINGRNARVKMSHSHFEKVCIMGMLFLNTHKVDIHAFCGNDIFYLNFDEEKEKSGE</sequence>
<evidence type="ECO:0000256" key="2">
    <source>
        <dbReference type="ARBA" id="ARBA00022448"/>
    </source>
</evidence>
<dbReference type="EMBL" id="BLAL01000324">
    <property type="protein sequence ID" value="GET03484.1"/>
    <property type="molecule type" value="Genomic_DNA"/>
</dbReference>
<gene>
    <name evidence="6" type="ORF">RCL2_002982500</name>
</gene>
<comment type="caution">
    <text evidence="6">The sequence shown here is derived from an EMBL/GenBank/DDBJ whole genome shotgun (WGS) entry which is preliminary data.</text>
</comment>
<evidence type="ECO:0000313" key="7">
    <source>
        <dbReference type="Proteomes" id="UP000615446"/>
    </source>
</evidence>
<feature type="domain" description="Clathrin/coatomer adaptor adaptin-like N-terminal" evidence="5">
    <location>
        <begin position="1"/>
        <end position="145"/>
    </location>
</feature>
<evidence type="ECO:0000256" key="3">
    <source>
        <dbReference type="ARBA" id="ARBA00022927"/>
    </source>
</evidence>
<dbReference type="InterPro" id="IPR016024">
    <property type="entry name" value="ARM-type_fold"/>
</dbReference>
<dbReference type="PANTHER" id="PTHR22780">
    <property type="entry name" value="ADAPTIN, ALPHA/GAMMA/EPSILON"/>
    <property type="match status" value="1"/>
</dbReference>
<dbReference type="Pfam" id="PF01602">
    <property type="entry name" value="Adaptin_N"/>
    <property type="match status" value="1"/>
</dbReference>
<evidence type="ECO:0000313" key="6">
    <source>
        <dbReference type="EMBL" id="GET03484.1"/>
    </source>
</evidence>
<dbReference type="InterPro" id="IPR050840">
    <property type="entry name" value="Adaptor_Complx_Large_Subunit"/>
</dbReference>
<dbReference type="GO" id="GO:0012505">
    <property type="term" value="C:endomembrane system"/>
    <property type="evidence" value="ECO:0007669"/>
    <property type="project" value="UniProtKB-SubCell"/>
</dbReference>
<dbReference type="GO" id="GO:0016192">
    <property type="term" value="P:vesicle-mediated transport"/>
    <property type="evidence" value="ECO:0007669"/>
    <property type="project" value="InterPro"/>
</dbReference>
<evidence type="ECO:0000256" key="4">
    <source>
        <dbReference type="ARBA" id="ARBA00023136"/>
    </source>
</evidence>
<evidence type="ECO:0000259" key="5">
    <source>
        <dbReference type="Pfam" id="PF01602"/>
    </source>
</evidence>